<dbReference type="InterPro" id="IPR047187">
    <property type="entry name" value="SF1_C_Upf1"/>
</dbReference>
<dbReference type="InterPro" id="IPR027417">
    <property type="entry name" value="P-loop_NTPase"/>
</dbReference>
<evidence type="ECO:0000256" key="3">
    <source>
        <dbReference type="ARBA" id="ARBA00022806"/>
    </source>
</evidence>
<sequence length="1144" mass="124193">MLRLDGEVVYAASDLNDFLACPHKLALNALGLETRIAAPPSDPTLAIIARKGALHERAALARLEAEDRHVVRVDEGDGSLRATRAAAERTVALMRAGADVIYQATLADSRWSGRADFLVRVDVPSRLGAWSYDVADAKLAIRERAAFVVQLCVYADLVAAVQGVLPARLRALYGDGREETYDPAHYVAYVRAARARLEAAAPVLDPHAVPDRVGACEQCAWLERCDAQRKRVDHLSQVAGIRRGQIARLDDVGITTLAALAVAPTNAKPAGIGDATFATLRRQARLQRAHRESGIARYELLAPRGGCGFALLPAPDPADVYFDMEGDPLYEPGRGLEYLFGAYVDGPERGYRAEWGETRDEERLAFERFIDWLVAYRRRHPGAHVYHYASYEKSALRRLAMQHGTLEAEVDALLRGGVLVDLYAVVKGALAQSHDGYSIKKLETFYGFGRDAEVRKGDQSIVAFEQYLMDPGRDSALRAAIVQYNEEDCVSTHALHRWLVTLRDEAREQFGEVPEWRAPIDPKEPTEAERARDAELDARQRKLLEAPEGEPRRLLANLLAYHRREDKPVWWAYFDRLERYGGFDPVEDDDETLGGLTLRADVAPYKVGERDRNFAYTYSYPPQQFKLGIAPVDLASGLGVDIVRIDDDARTVAIKRAESSPHPVALGPGGPMKREEQKDALARFADAVLDGSAAARFPAALSLLHREIPRLRGRLPGLPLQPAIRPGAEAIDPRDVASLVLDLDRSALVVQGPPGTGKSYAGGHVIADLLAAGKRVGVTSNSHHAIHNLLRSVERAAASRDVVVRGVKKCSGKNVESRYTPLFDEAAFDNVGTTSDFSAYNLVAGTSWLFAHKDLAPVDVLVIDEAGQVSLADAIAMAVNAENVLLLGDPLQLAHVSLGTHPEGAAASILTHLLGDTGTIAGDRGVFLDRTFRMHPALCGFISELVYDGRLGAAASCARQRIESPWFDGAGLRYVPVEHAGNAQSSPEEVEAVGEIVCGLLGGTFVDAEGHRRTIGVDDILVVSPYNVQVAALRRALQMRFGAGVRVGTVDKFQGQEAAVVIYSLAASSAEDAPRGADFLLEENRFNVAVSRGRALAVLVCSPRILATSCTTVAQLRAASSFCAFAERAEPIDVPPLLPGLIPA</sequence>
<keyword evidence="4" id="KW-0067">ATP-binding</keyword>
<gene>
    <name evidence="7" type="ORF">WPS_28340</name>
</gene>
<dbReference type="GO" id="GO:0005524">
    <property type="term" value="F:ATP binding"/>
    <property type="evidence" value="ECO:0007669"/>
    <property type="project" value="UniProtKB-KW"/>
</dbReference>
<dbReference type="GO" id="GO:0016787">
    <property type="term" value="F:hydrolase activity"/>
    <property type="evidence" value="ECO:0007669"/>
    <property type="project" value="UniProtKB-KW"/>
</dbReference>
<dbReference type="EMBL" id="AP025523">
    <property type="protein sequence ID" value="BDE07558.1"/>
    <property type="molecule type" value="Genomic_DNA"/>
</dbReference>
<dbReference type="CDD" id="cd18808">
    <property type="entry name" value="SF1_C_Upf1"/>
    <property type="match status" value="1"/>
</dbReference>
<evidence type="ECO:0000259" key="6">
    <source>
        <dbReference type="Pfam" id="PF13482"/>
    </source>
</evidence>
<dbReference type="PANTHER" id="PTHR43788:SF8">
    <property type="entry name" value="DNA-BINDING PROTEIN SMUBP-2"/>
    <property type="match status" value="1"/>
</dbReference>
<dbReference type="InterPro" id="IPR050534">
    <property type="entry name" value="Coronavir_polyprotein_1ab"/>
</dbReference>
<dbReference type="InterPro" id="IPR019993">
    <property type="entry name" value="RecB_nuclease_TM0106_put"/>
</dbReference>
<evidence type="ECO:0000313" key="8">
    <source>
        <dbReference type="Proteomes" id="UP001317532"/>
    </source>
</evidence>
<evidence type="ECO:0000313" key="7">
    <source>
        <dbReference type="EMBL" id="BDE07558.1"/>
    </source>
</evidence>
<dbReference type="AlphaFoldDB" id="A0AAN2CB36"/>
<keyword evidence="2" id="KW-0378">Hydrolase</keyword>
<reference evidence="7 8" key="1">
    <citation type="journal article" date="2022" name="ISME Commun">
        <title>Vulcanimicrobium alpinus gen. nov. sp. nov., the first cultivated representative of the candidate phylum 'Eremiobacterota', is a metabolically versatile aerobic anoxygenic phototroph.</title>
        <authorList>
            <person name="Yabe S."/>
            <person name="Muto K."/>
            <person name="Abe K."/>
            <person name="Yokota A."/>
            <person name="Staudigel H."/>
            <person name="Tebo B.M."/>
        </authorList>
    </citation>
    <scope>NUCLEOTIDE SEQUENCE [LARGE SCALE GENOMIC DNA]</scope>
    <source>
        <strain evidence="7 8">WC8-2</strain>
    </source>
</reference>
<dbReference type="RefSeq" id="WP_317995140.1">
    <property type="nucleotide sequence ID" value="NZ_AP025523.1"/>
</dbReference>
<dbReference type="InterPro" id="IPR038720">
    <property type="entry name" value="YprB_RNase_H-like_dom"/>
</dbReference>
<organism evidence="7 8">
    <name type="scientific">Vulcanimicrobium alpinum</name>
    <dbReference type="NCBI Taxonomy" id="3016050"/>
    <lineage>
        <taxon>Bacteria</taxon>
        <taxon>Bacillati</taxon>
        <taxon>Vulcanimicrobiota</taxon>
        <taxon>Vulcanimicrobiia</taxon>
        <taxon>Vulcanimicrobiales</taxon>
        <taxon>Vulcanimicrobiaceae</taxon>
        <taxon>Vulcanimicrobium</taxon>
    </lineage>
</organism>
<dbReference type="NCBIfam" id="TIGR03491">
    <property type="entry name" value="TM0106 family RecB-like putative nuclease"/>
    <property type="match status" value="1"/>
</dbReference>
<proteinExistence type="predicted"/>
<dbReference type="KEGG" id="vab:WPS_28340"/>
<evidence type="ECO:0000256" key="4">
    <source>
        <dbReference type="ARBA" id="ARBA00022840"/>
    </source>
</evidence>
<dbReference type="Pfam" id="PF13604">
    <property type="entry name" value="AAA_30"/>
    <property type="match status" value="1"/>
</dbReference>
<dbReference type="Pfam" id="PF13087">
    <property type="entry name" value="AAA_12"/>
    <property type="match status" value="1"/>
</dbReference>
<dbReference type="CDD" id="cd17934">
    <property type="entry name" value="DEXXQc_Upf1-like"/>
    <property type="match status" value="1"/>
</dbReference>
<evidence type="ECO:0000256" key="1">
    <source>
        <dbReference type="ARBA" id="ARBA00022741"/>
    </source>
</evidence>
<dbReference type="SUPFAM" id="SSF52540">
    <property type="entry name" value="P-loop containing nucleoside triphosphate hydrolases"/>
    <property type="match status" value="1"/>
</dbReference>
<accession>A0AAN2CB36</accession>
<keyword evidence="3" id="KW-0347">Helicase</keyword>
<feature type="domain" description="DNA2/NAM7 helicase-like C-terminal" evidence="5">
    <location>
        <begin position="925"/>
        <end position="1102"/>
    </location>
</feature>
<dbReference type="Pfam" id="PF13482">
    <property type="entry name" value="RNase_H_2"/>
    <property type="match status" value="1"/>
</dbReference>
<dbReference type="GO" id="GO:0043139">
    <property type="term" value="F:5'-3' DNA helicase activity"/>
    <property type="evidence" value="ECO:0007669"/>
    <property type="project" value="TreeGrafter"/>
</dbReference>
<keyword evidence="8" id="KW-1185">Reference proteome</keyword>
<dbReference type="Proteomes" id="UP001317532">
    <property type="component" value="Chromosome"/>
</dbReference>
<evidence type="ECO:0000259" key="5">
    <source>
        <dbReference type="Pfam" id="PF13087"/>
    </source>
</evidence>
<feature type="domain" description="YprB ribonuclease H-like" evidence="6">
    <location>
        <begin position="320"/>
        <end position="499"/>
    </location>
</feature>
<dbReference type="InterPro" id="IPR041679">
    <property type="entry name" value="DNA2/NAM7-like_C"/>
</dbReference>
<protein>
    <submittedName>
        <fullName evidence="7">Nuclease</fullName>
    </submittedName>
</protein>
<dbReference type="SUPFAM" id="SSF53098">
    <property type="entry name" value="Ribonuclease H-like"/>
    <property type="match status" value="1"/>
</dbReference>
<evidence type="ECO:0000256" key="2">
    <source>
        <dbReference type="ARBA" id="ARBA00022801"/>
    </source>
</evidence>
<dbReference type="PANTHER" id="PTHR43788">
    <property type="entry name" value="DNA2/NAM7 HELICASE FAMILY MEMBER"/>
    <property type="match status" value="1"/>
</dbReference>
<dbReference type="Gene3D" id="3.40.50.300">
    <property type="entry name" value="P-loop containing nucleotide triphosphate hydrolases"/>
    <property type="match status" value="2"/>
</dbReference>
<dbReference type="InterPro" id="IPR012337">
    <property type="entry name" value="RNaseH-like_sf"/>
</dbReference>
<name>A0AAN2CB36_UNVUL</name>
<keyword evidence="1" id="KW-0547">Nucleotide-binding</keyword>